<reference evidence="2 3" key="2">
    <citation type="submission" date="2020-05" db="EMBL/GenBank/DDBJ databases">
        <title>Draft genome sequence of Desulfovibrio sp. strainFSS-1.</title>
        <authorList>
            <person name="Shimoshige H."/>
            <person name="Kobayashi H."/>
            <person name="Maekawa T."/>
        </authorList>
    </citation>
    <scope>NUCLEOTIDE SEQUENCE [LARGE SCALE GENOMIC DNA]</scope>
    <source>
        <strain evidence="2 3">SIID29052-01</strain>
    </source>
</reference>
<name>A0A6V8LQ60_9BACT</name>
<evidence type="ECO:0000259" key="1">
    <source>
        <dbReference type="Pfam" id="PF01937"/>
    </source>
</evidence>
<feature type="domain" description="Damage-control phosphatase ARMT1-like metal-binding" evidence="1">
    <location>
        <begin position="131"/>
        <end position="384"/>
    </location>
</feature>
<dbReference type="InterPro" id="IPR036075">
    <property type="entry name" value="ARMT-1-like_metal-bd_sf"/>
</dbReference>
<dbReference type="EMBL" id="BLTE01000001">
    <property type="protein sequence ID" value="GFK92691.1"/>
    <property type="molecule type" value="Genomic_DNA"/>
</dbReference>
<proteinExistence type="predicted"/>
<protein>
    <recommendedName>
        <fullName evidence="1">Damage-control phosphatase ARMT1-like metal-binding domain-containing protein</fullName>
    </recommendedName>
</protein>
<dbReference type="Gene3D" id="3.40.50.10880">
    <property type="entry name" value="Uncharacterised protein PF01937, DUF89, domain 3"/>
    <property type="match status" value="1"/>
</dbReference>
<keyword evidence="3" id="KW-1185">Reference proteome</keyword>
<dbReference type="RefSeq" id="WP_173080971.1">
    <property type="nucleotide sequence ID" value="NZ_BLTE01000001.1"/>
</dbReference>
<evidence type="ECO:0000313" key="2">
    <source>
        <dbReference type="EMBL" id="GFK92691.1"/>
    </source>
</evidence>
<comment type="caution">
    <text evidence="2">The sequence shown here is derived from an EMBL/GenBank/DDBJ whole genome shotgun (WGS) entry which is preliminary data.</text>
</comment>
<organism evidence="2 3">
    <name type="scientific">Fundidesulfovibrio magnetotacticus</name>
    <dbReference type="NCBI Taxonomy" id="2730080"/>
    <lineage>
        <taxon>Bacteria</taxon>
        <taxon>Pseudomonadati</taxon>
        <taxon>Thermodesulfobacteriota</taxon>
        <taxon>Desulfovibrionia</taxon>
        <taxon>Desulfovibrionales</taxon>
        <taxon>Desulfovibrionaceae</taxon>
        <taxon>Fundidesulfovibrio</taxon>
    </lineage>
</organism>
<dbReference type="InterPro" id="IPR002791">
    <property type="entry name" value="ARMT1-like_metal-bd"/>
</dbReference>
<sequence>MTPVHFPTIGQPSELRYGKDPLLDAWLLHFMSENHIEHSIDPLRNASPEQIRFMAALGPDEIYVPCSDAMLGHLLEKHQEPSLMDAYARVWRQVLELIESHCPGEYEKMMILALCDHKYRQAVNAPVLIPSRLLKRLTSIFLAQAGQDDPHRDRKRLMNRRAARFLDSHAMSAALGTCPGLSFHCATIRDMRFDLDMLEITRLLCLSVWSRVWEEDAFNPSPEQIEQELTRCSSSEVLRRVLDPGRPKSMKILYLPDSAGGIVFDILAVRALLRMGHRVILALKDGFFFDAPTIWDAEEDPVLVQALAGARILADPRMSKNGLLQAIKENPFLVISDGSRERLNLYKTSVTFARAWKESDLVIAKGEQNHRRIMQTSVKFTRDVVCIRLDSGDDLNAEFKPRPSGLRSFTEPEITAKADAIIARMRAEKASGKTVMFYSAIVGSIPHETDTAIRVLNAFVKHLRARLAGTFIISPAEHFEEGMDADDLMFMWEKVQRSGYINVWRFQTSQDIETAFELMGRTVPPVWAGKDATFSTGCTKEMHIALDVQRAHPEMQLIGPDPEKFFRRREYGVGKFFDAAIASR</sequence>
<dbReference type="Pfam" id="PF01937">
    <property type="entry name" value="ARMT1-like_dom"/>
    <property type="match status" value="1"/>
</dbReference>
<dbReference type="Proteomes" id="UP000494245">
    <property type="component" value="Unassembled WGS sequence"/>
</dbReference>
<gene>
    <name evidence="2" type="ORF">NNJEOMEG_00517</name>
</gene>
<reference evidence="2 3" key="1">
    <citation type="submission" date="2020-04" db="EMBL/GenBank/DDBJ databases">
        <authorList>
            <consortium name="Desulfovibrio sp. FSS-1 genome sequencing consortium"/>
            <person name="Shimoshige H."/>
            <person name="Kobayashi H."/>
            <person name="Maekawa T."/>
        </authorList>
    </citation>
    <scope>NUCLEOTIDE SEQUENCE [LARGE SCALE GENOMIC DNA]</scope>
    <source>
        <strain evidence="2 3">SIID29052-01</strain>
    </source>
</reference>
<evidence type="ECO:0000313" key="3">
    <source>
        <dbReference type="Proteomes" id="UP000494245"/>
    </source>
</evidence>
<dbReference type="AlphaFoldDB" id="A0A6V8LQ60"/>
<accession>A0A6V8LQ60</accession>
<dbReference type="SUPFAM" id="SSF111321">
    <property type="entry name" value="AF1104-like"/>
    <property type="match status" value="1"/>
</dbReference>